<dbReference type="PANTHER" id="PTHR21015:SF22">
    <property type="entry name" value="GLYCOSYLTRANSFERASE"/>
    <property type="match status" value="1"/>
</dbReference>
<proteinExistence type="inferred from homology"/>
<comment type="function">
    <text evidence="10">Cell wall formation. Catalyzes the transfer of a GlcNAc subunit on undecaprenyl-pyrophosphoryl-MurNAc-pentapeptide (lipid intermediate I) to form undecaprenyl-pyrophosphoryl-MurNAc-(pentapeptide)GlcNAc (lipid intermediate II).</text>
</comment>
<dbReference type="SUPFAM" id="SSF53756">
    <property type="entry name" value="UDP-Glycosyltransferase/glycogen phosphorylase"/>
    <property type="match status" value="1"/>
</dbReference>
<evidence type="ECO:0000259" key="11">
    <source>
        <dbReference type="Pfam" id="PF03033"/>
    </source>
</evidence>
<feature type="binding site" evidence="10">
    <location>
        <position position="190"/>
    </location>
    <ligand>
        <name>UDP-N-acetyl-alpha-D-glucosamine</name>
        <dbReference type="ChEBI" id="CHEBI:57705"/>
    </ligand>
</feature>
<evidence type="ECO:0000256" key="6">
    <source>
        <dbReference type="ARBA" id="ARBA00022984"/>
    </source>
</evidence>
<dbReference type="GO" id="GO:0071555">
    <property type="term" value="P:cell wall organization"/>
    <property type="evidence" value="ECO:0007669"/>
    <property type="project" value="UniProtKB-KW"/>
</dbReference>
<dbReference type="Gene3D" id="3.40.50.2000">
    <property type="entry name" value="Glycogen Phosphorylase B"/>
    <property type="match status" value="2"/>
</dbReference>
<protein>
    <recommendedName>
        <fullName evidence="10">UDP-N-acetylglucosamine--N-acetylmuramyl-(pentapeptide) pyrophosphoryl-undecaprenol N-acetylglucosamine transferase</fullName>
        <ecNumber evidence="10">2.4.1.227</ecNumber>
    </recommendedName>
    <alternativeName>
        <fullName evidence="10">Undecaprenyl-PP-MurNAc-pentapeptide-UDPGlcNAc GlcNAc transferase</fullName>
    </alternativeName>
</protein>
<evidence type="ECO:0000256" key="3">
    <source>
        <dbReference type="ARBA" id="ARBA00022676"/>
    </source>
</evidence>
<dbReference type="OrthoDB" id="9808936at2"/>
<dbReference type="GO" id="GO:0005975">
    <property type="term" value="P:carbohydrate metabolic process"/>
    <property type="evidence" value="ECO:0007669"/>
    <property type="project" value="InterPro"/>
</dbReference>
<comment type="caution">
    <text evidence="10">Lacks conserved residue(s) required for the propagation of feature annotation.</text>
</comment>
<reference evidence="13 14" key="1">
    <citation type="journal article" date="2013" name="Genome Announc.">
        <title>Draft Genome Sequence of Strain JLT2015T, Belonging to the Family Sphingomonadaceae of the Alphaproteobacteria.</title>
        <authorList>
            <person name="Tang K."/>
            <person name="Liu K."/>
            <person name="Li S."/>
            <person name="Jiao N."/>
        </authorList>
    </citation>
    <scope>NUCLEOTIDE SEQUENCE [LARGE SCALE GENOMIC DNA]</scope>
    <source>
        <strain evidence="13 14">JLT2015</strain>
    </source>
</reference>
<dbReference type="Proteomes" id="UP000011717">
    <property type="component" value="Unassembled WGS sequence"/>
</dbReference>
<gene>
    <name evidence="10" type="primary">murG</name>
    <name evidence="13" type="ORF">C725_2420</name>
</gene>
<dbReference type="Pfam" id="PF04101">
    <property type="entry name" value="Glyco_tran_28_C"/>
    <property type="match status" value="1"/>
</dbReference>
<feature type="binding site" evidence="10">
    <location>
        <position position="162"/>
    </location>
    <ligand>
        <name>UDP-N-acetyl-alpha-D-glucosamine</name>
        <dbReference type="ChEBI" id="CHEBI:57705"/>
    </ligand>
</feature>
<evidence type="ECO:0000256" key="1">
    <source>
        <dbReference type="ARBA" id="ARBA00022475"/>
    </source>
</evidence>
<dbReference type="EC" id="2.4.1.227" evidence="10"/>
<comment type="catalytic activity">
    <reaction evidence="10">
        <text>di-trans,octa-cis-undecaprenyl diphospho-N-acetyl-alpha-D-muramoyl-L-alanyl-D-glutamyl-meso-2,6-diaminopimeloyl-D-alanyl-D-alanine + UDP-N-acetyl-alpha-D-glucosamine = di-trans,octa-cis-undecaprenyl diphospho-[N-acetyl-alpha-D-glucosaminyl-(1-&gt;4)]-N-acetyl-alpha-D-muramoyl-L-alanyl-D-glutamyl-meso-2,6-diaminopimeloyl-D-alanyl-D-alanine + UDP + H(+)</text>
        <dbReference type="Rhea" id="RHEA:31227"/>
        <dbReference type="ChEBI" id="CHEBI:15378"/>
        <dbReference type="ChEBI" id="CHEBI:57705"/>
        <dbReference type="ChEBI" id="CHEBI:58223"/>
        <dbReference type="ChEBI" id="CHEBI:61387"/>
        <dbReference type="ChEBI" id="CHEBI:61388"/>
        <dbReference type="EC" id="2.4.1.227"/>
    </reaction>
</comment>
<comment type="caution">
    <text evidence="13">The sequence shown here is derived from an EMBL/GenBank/DDBJ whole genome shotgun (WGS) entry which is preliminary data.</text>
</comment>
<sequence>MSEFLLAAGGTGGHMVPAHAVARELERRGHHVTLVTDRRGAKIPGLFTGNNRHIIEAASIGSNPLKWPGALWKIQAGRRQAGAIIRAVQPAAVVGFGGYPVLPAMAAALRAKLPTLICEQNAVLGRVNRLIARKVDMLAASFPDTERVPPMKAVVVTGNPVRANVAALSDRPFPDINEFCPIRLLVLGGSLGASVLSDVVPRGLALLPQALKERLQVLQQVREADFRGVCQAYEDAGIPAEVSTYVEDVPGALARTHLFIGRSGASTVSELTAAGRPAILVPLPIATDDHQAANTRELVQAGGAVMIRQPAFTPEGLARQVEIMLERPDTIINAAARARSVGRPDATARVADLAERLAGLSPPNQEYS</sequence>
<accession>M2T6J0</accession>
<dbReference type="UniPathway" id="UPA00219"/>
<dbReference type="NCBIfam" id="TIGR01133">
    <property type="entry name" value="murG"/>
    <property type="match status" value="1"/>
</dbReference>
<feature type="domain" description="Glycosyl transferase family 28 C-terminal" evidence="12">
    <location>
        <begin position="184"/>
        <end position="355"/>
    </location>
</feature>
<keyword evidence="6 10" id="KW-0573">Peptidoglycan synthesis</keyword>
<keyword evidence="2 10" id="KW-0132">Cell division</keyword>
<keyword evidence="1 10" id="KW-1003">Cell membrane</keyword>
<keyword evidence="7 10" id="KW-0472">Membrane</keyword>
<evidence type="ECO:0000256" key="5">
    <source>
        <dbReference type="ARBA" id="ARBA00022960"/>
    </source>
</evidence>
<feature type="binding site" evidence="10">
    <location>
        <position position="121"/>
    </location>
    <ligand>
        <name>UDP-N-acetyl-alpha-D-glucosamine</name>
        <dbReference type="ChEBI" id="CHEBI:57705"/>
    </ligand>
</feature>
<dbReference type="GO" id="GO:0005886">
    <property type="term" value="C:plasma membrane"/>
    <property type="evidence" value="ECO:0007669"/>
    <property type="project" value="UniProtKB-SubCell"/>
</dbReference>
<keyword evidence="5 10" id="KW-0133">Cell shape</keyword>
<keyword evidence="9 10" id="KW-0961">Cell wall biogenesis/degradation</keyword>
<dbReference type="Pfam" id="PF03033">
    <property type="entry name" value="Glyco_transf_28"/>
    <property type="match status" value="1"/>
</dbReference>
<comment type="pathway">
    <text evidence="10">Cell wall biogenesis; peptidoglycan biosynthesis.</text>
</comment>
<evidence type="ECO:0000313" key="13">
    <source>
        <dbReference type="EMBL" id="EMD82134.1"/>
    </source>
</evidence>
<evidence type="ECO:0000256" key="9">
    <source>
        <dbReference type="ARBA" id="ARBA00023316"/>
    </source>
</evidence>
<keyword evidence="4 10" id="KW-0808">Transferase</keyword>
<dbReference type="GO" id="GO:0051301">
    <property type="term" value="P:cell division"/>
    <property type="evidence" value="ECO:0007669"/>
    <property type="project" value="UniProtKB-KW"/>
</dbReference>
<feature type="binding site" evidence="10">
    <location>
        <position position="291"/>
    </location>
    <ligand>
        <name>UDP-N-acetyl-alpha-D-glucosamine</name>
        <dbReference type="ChEBI" id="CHEBI:57705"/>
    </ligand>
</feature>
<dbReference type="HAMAP" id="MF_00033">
    <property type="entry name" value="MurG"/>
    <property type="match status" value="1"/>
</dbReference>
<dbReference type="GO" id="GO:0051991">
    <property type="term" value="F:UDP-N-acetyl-D-glucosamine:N-acetylmuramoyl-L-alanyl-D-glutamyl-meso-2,6-diaminopimelyl-D-alanyl-D-alanine-diphosphoundecaprenol 4-beta-N-acetylglucosaminlytransferase activity"/>
    <property type="evidence" value="ECO:0007669"/>
    <property type="project" value="RHEA"/>
</dbReference>
<dbReference type="EMBL" id="AMRV01000009">
    <property type="protein sequence ID" value="EMD82134.1"/>
    <property type="molecule type" value="Genomic_DNA"/>
</dbReference>
<dbReference type="InterPro" id="IPR004276">
    <property type="entry name" value="GlycoTrans_28_N"/>
</dbReference>
<keyword evidence="8 10" id="KW-0131">Cell cycle</keyword>
<name>M2T6J0_9SPHN</name>
<organism evidence="13 14">
    <name type="scientific">Pacificimonas flava</name>
    <dbReference type="NCBI Taxonomy" id="1234595"/>
    <lineage>
        <taxon>Bacteria</taxon>
        <taxon>Pseudomonadati</taxon>
        <taxon>Pseudomonadota</taxon>
        <taxon>Alphaproteobacteria</taxon>
        <taxon>Sphingomonadales</taxon>
        <taxon>Sphingosinicellaceae</taxon>
        <taxon>Pacificimonas</taxon>
    </lineage>
</organism>
<comment type="subcellular location">
    <subcellularLocation>
        <location evidence="10">Cell membrane</location>
        <topology evidence="10">Peripheral membrane protein</topology>
        <orientation evidence="10">Cytoplasmic side</orientation>
    </subcellularLocation>
</comment>
<dbReference type="GO" id="GO:0050511">
    <property type="term" value="F:undecaprenyldiphospho-muramoylpentapeptide beta-N-acetylglucosaminyltransferase activity"/>
    <property type="evidence" value="ECO:0007669"/>
    <property type="project" value="UniProtKB-UniRule"/>
</dbReference>
<keyword evidence="14" id="KW-1185">Reference proteome</keyword>
<evidence type="ECO:0000256" key="8">
    <source>
        <dbReference type="ARBA" id="ARBA00023306"/>
    </source>
</evidence>
<dbReference type="PATRIC" id="fig|1234595.3.peg.2422"/>
<dbReference type="RefSeq" id="WP_008603250.1">
    <property type="nucleotide sequence ID" value="NZ_AMRV01000009.1"/>
</dbReference>
<comment type="similarity">
    <text evidence="10">Belongs to the glycosyltransferase 28 family. MurG subfamily.</text>
</comment>
<evidence type="ECO:0000259" key="12">
    <source>
        <dbReference type="Pfam" id="PF04101"/>
    </source>
</evidence>
<evidence type="ECO:0000256" key="4">
    <source>
        <dbReference type="ARBA" id="ARBA00022679"/>
    </source>
</evidence>
<evidence type="ECO:0000256" key="10">
    <source>
        <dbReference type="HAMAP-Rule" id="MF_00033"/>
    </source>
</evidence>
<feature type="binding site" evidence="10">
    <location>
        <begin position="11"/>
        <end position="13"/>
    </location>
    <ligand>
        <name>UDP-N-acetyl-alpha-D-glucosamine</name>
        <dbReference type="ChEBI" id="CHEBI:57705"/>
    </ligand>
</feature>
<evidence type="ECO:0000256" key="7">
    <source>
        <dbReference type="ARBA" id="ARBA00023136"/>
    </source>
</evidence>
<dbReference type="InterPro" id="IPR007235">
    <property type="entry name" value="Glyco_trans_28_C"/>
</dbReference>
<dbReference type="GO" id="GO:0009252">
    <property type="term" value="P:peptidoglycan biosynthetic process"/>
    <property type="evidence" value="ECO:0007669"/>
    <property type="project" value="UniProtKB-UniRule"/>
</dbReference>
<dbReference type="PANTHER" id="PTHR21015">
    <property type="entry name" value="UDP-N-ACETYLGLUCOSAMINE--N-ACETYLMURAMYL-(PENTAPEPTIDE) PYROPHOSPHORYL-UNDECAPRENOL N-ACETYLGLUCOSAMINE TRANSFERASE 1"/>
    <property type="match status" value="1"/>
</dbReference>
<dbReference type="AlphaFoldDB" id="M2T6J0"/>
<feature type="domain" description="Glycosyltransferase family 28 N-terminal" evidence="11">
    <location>
        <begin position="4"/>
        <end position="136"/>
    </location>
</feature>
<evidence type="ECO:0000256" key="2">
    <source>
        <dbReference type="ARBA" id="ARBA00022618"/>
    </source>
</evidence>
<dbReference type="CDD" id="cd03785">
    <property type="entry name" value="GT28_MurG"/>
    <property type="match status" value="1"/>
</dbReference>
<dbReference type="InterPro" id="IPR006009">
    <property type="entry name" value="GlcNAc_MurG"/>
</dbReference>
<dbReference type="GO" id="GO:0008360">
    <property type="term" value="P:regulation of cell shape"/>
    <property type="evidence" value="ECO:0007669"/>
    <property type="project" value="UniProtKB-KW"/>
</dbReference>
<evidence type="ECO:0000313" key="14">
    <source>
        <dbReference type="Proteomes" id="UP000011717"/>
    </source>
</evidence>
<keyword evidence="3 10" id="KW-0328">Glycosyltransferase</keyword>